<organism evidence="9 10">
    <name type="scientific">Symbiobacterium thermophilum</name>
    <dbReference type="NCBI Taxonomy" id="2734"/>
    <lineage>
        <taxon>Bacteria</taxon>
        <taxon>Bacillati</taxon>
        <taxon>Bacillota</taxon>
        <taxon>Clostridia</taxon>
        <taxon>Eubacteriales</taxon>
        <taxon>Symbiobacteriaceae</taxon>
        <taxon>Symbiobacterium</taxon>
    </lineage>
</organism>
<keyword evidence="5 6" id="KW-0472">Membrane</keyword>
<dbReference type="Gene3D" id="3.30.70.120">
    <property type="match status" value="1"/>
</dbReference>
<evidence type="ECO:0000256" key="2">
    <source>
        <dbReference type="ARBA" id="ARBA00022475"/>
    </source>
</evidence>
<reference evidence="9" key="1">
    <citation type="submission" date="2017-11" db="EMBL/GenBank/DDBJ databases">
        <title>Three new genomes from thermophilic consortium.</title>
        <authorList>
            <person name="Quaggio R."/>
            <person name="Amgarten D."/>
            <person name="Setubal J.C."/>
        </authorList>
    </citation>
    <scope>NUCLEOTIDE SEQUENCE</scope>
    <source>
        <strain evidence="9">ZCTH01-B2</strain>
    </source>
</reference>
<proteinExistence type="inferred from homology"/>
<evidence type="ECO:0000256" key="4">
    <source>
        <dbReference type="ARBA" id="ARBA00022989"/>
    </source>
</evidence>
<dbReference type="GO" id="GO:0005886">
    <property type="term" value="C:plasma membrane"/>
    <property type="evidence" value="ECO:0007669"/>
    <property type="project" value="UniProtKB-SubCell"/>
</dbReference>
<evidence type="ECO:0000256" key="6">
    <source>
        <dbReference type="HAMAP-Rule" id="MF_01515"/>
    </source>
</evidence>
<dbReference type="PANTHER" id="PTHR40060:SF1">
    <property type="entry name" value="UPF0316 PROTEIN YEBE"/>
    <property type="match status" value="1"/>
</dbReference>
<feature type="transmembrane region" description="Helical" evidence="6">
    <location>
        <begin position="13"/>
        <end position="33"/>
    </location>
</feature>
<feature type="transmembrane region" description="Helical" evidence="6">
    <location>
        <begin position="40"/>
        <end position="61"/>
    </location>
</feature>
<dbReference type="EMBL" id="PIUK01000102">
    <property type="protein sequence ID" value="MBY6276715.1"/>
    <property type="molecule type" value="Genomic_DNA"/>
</dbReference>
<comment type="subcellular location">
    <subcellularLocation>
        <location evidence="1 6">Cell membrane</location>
        <topology evidence="1 6">Multi-pass membrane protein</topology>
    </subcellularLocation>
</comment>
<name>A0A953IE56_SYMTR</name>
<evidence type="ECO:0000259" key="8">
    <source>
        <dbReference type="Pfam" id="PF18955"/>
    </source>
</evidence>
<dbReference type="InterPro" id="IPR015867">
    <property type="entry name" value="N-reg_PII/ATP_PRibTrfase_C"/>
</dbReference>
<evidence type="ECO:0000313" key="9">
    <source>
        <dbReference type="EMBL" id="MBY6276715.1"/>
    </source>
</evidence>
<evidence type="ECO:0000259" key="7">
    <source>
        <dbReference type="Pfam" id="PF10035"/>
    </source>
</evidence>
<dbReference type="InterPro" id="IPR022930">
    <property type="entry name" value="UPF0316"/>
</dbReference>
<feature type="domain" description="DUF5698" evidence="8">
    <location>
        <begin position="28"/>
        <end position="84"/>
    </location>
</feature>
<dbReference type="CDD" id="cd16381">
    <property type="entry name" value="YitT_C_like_1"/>
    <property type="match status" value="1"/>
</dbReference>
<dbReference type="OMA" id="FWVKAVK"/>
<dbReference type="NCBIfam" id="NF003194">
    <property type="entry name" value="PRK04164.1-5"/>
    <property type="match status" value="1"/>
</dbReference>
<gene>
    <name evidence="9" type="ORF">CWE10_10985</name>
</gene>
<evidence type="ECO:0000256" key="3">
    <source>
        <dbReference type="ARBA" id="ARBA00022692"/>
    </source>
</evidence>
<sequence length="177" mass="19727">MRLAKEVEAALDLLIIFLAQATYVSVNTVRWIILVKGRRLLASAISFFEVILWVYALGLVVSQLSDPVKVATYALGYAVGALVGSKIEERLALGYVLFQVITTRIGELAPALREHGLGVTDWRAEGRMGQREVLMVVARRKNGPQVVRLLEELDPQAFVVQLDASWYRGGFIQKMLQ</sequence>
<keyword evidence="2 6" id="KW-1003">Cell membrane</keyword>
<dbReference type="InterPro" id="IPR019264">
    <property type="entry name" value="DUF2179"/>
</dbReference>
<dbReference type="PANTHER" id="PTHR40060">
    <property type="entry name" value="UPF0316 PROTEIN YEBE"/>
    <property type="match status" value="1"/>
</dbReference>
<feature type="domain" description="DUF2179" evidence="7">
    <location>
        <begin position="118"/>
        <end position="169"/>
    </location>
</feature>
<dbReference type="Pfam" id="PF18955">
    <property type="entry name" value="DUF5698"/>
    <property type="match status" value="1"/>
</dbReference>
<keyword evidence="4 6" id="KW-1133">Transmembrane helix</keyword>
<protein>
    <recommendedName>
        <fullName evidence="6">UPF0316 protein CWE10_10985</fullName>
    </recommendedName>
</protein>
<evidence type="ECO:0000256" key="1">
    <source>
        <dbReference type="ARBA" id="ARBA00004651"/>
    </source>
</evidence>
<dbReference type="HAMAP" id="MF_01515">
    <property type="entry name" value="UPF0316"/>
    <property type="match status" value="1"/>
</dbReference>
<comment type="caution">
    <text evidence="9">The sequence shown here is derived from an EMBL/GenBank/DDBJ whole genome shotgun (WGS) entry which is preliminary data.</text>
</comment>
<keyword evidence="3 6" id="KW-0812">Transmembrane</keyword>
<dbReference type="RefSeq" id="WP_070105455.1">
    <property type="nucleotide sequence ID" value="NZ_JACSIR010000048.1"/>
</dbReference>
<comment type="similarity">
    <text evidence="6">Belongs to the UPF0316 family.</text>
</comment>
<dbReference type="SMR" id="A0A953IE56"/>
<dbReference type="InterPro" id="IPR044035">
    <property type="entry name" value="DUF5698"/>
</dbReference>
<dbReference type="Pfam" id="PF10035">
    <property type="entry name" value="DUF2179"/>
    <property type="match status" value="1"/>
</dbReference>
<dbReference type="Proteomes" id="UP000732377">
    <property type="component" value="Unassembled WGS sequence"/>
</dbReference>
<dbReference type="AlphaFoldDB" id="A0A953IE56"/>
<evidence type="ECO:0000313" key="10">
    <source>
        <dbReference type="Proteomes" id="UP000732377"/>
    </source>
</evidence>
<accession>A0A953IE56</accession>
<evidence type="ECO:0000256" key="5">
    <source>
        <dbReference type="ARBA" id="ARBA00023136"/>
    </source>
</evidence>